<proteinExistence type="predicted"/>
<dbReference type="CDD" id="cd23992">
    <property type="entry name" value="PBP_GOBP"/>
    <property type="match status" value="1"/>
</dbReference>
<dbReference type="InterPro" id="IPR006170">
    <property type="entry name" value="PBP/GOBP"/>
</dbReference>
<dbReference type="GO" id="GO:0005549">
    <property type="term" value="F:odorant binding"/>
    <property type="evidence" value="ECO:0007669"/>
    <property type="project" value="InterPro"/>
</dbReference>
<accession>A0AAN7V081</accession>
<protein>
    <submittedName>
        <fullName evidence="2">Uncharacterized protein</fullName>
    </submittedName>
</protein>
<dbReference type="SMART" id="SM00708">
    <property type="entry name" value="PhBP"/>
    <property type="match status" value="1"/>
</dbReference>
<name>A0AAN7V081_9COLE</name>
<dbReference type="EMBL" id="JAVRBK010000008">
    <property type="protein sequence ID" value="KAK5640230.1"/>
    <property type="molecule type" value="Genomic_DNA"/>
</dbReference>
<organism evidence="2 3">
    <name type="scientific">Pyrocoelia pectoralis</name>
    <dbReference type="NCBI Taxonomy" id="417401"/>
    <lineage>
        <taxon>Eukaryota</taxon>
        <taxon>Metazoa</taxon>
        <taxon>Ecdysozoa</taxon>
        <taxon>Arthropoda</taxon>
        <taxon>Hexapoda</taxon>
        <taxon>Insecta</taxon>
        <taxon>Pterygota</taxon>
        <taxon>Neoptera</taxon>
        <taxon>Endopterygota</taxon>
        <taxon>Coleoptera</taxon>
        <taxon>Polyphaga</taxon>
        <taxon>Elateriformia</taxon>
        <taxon>Elateroidea</taxon>
        <taxon>Lampyridae</taxon>
        <taxon>Lampyrinae</taxon>
        <taxon>Pyrocoelia</taxon>
    </lineage>
</organism>
<sequence>MARTLVILVLSSFFSSTVISFLTDVNGTTEFLDTIKMEVGEDNDMCIKSTGADPEEVHLLWSKLIFLQKRSLECYMECIYVHKKYINDDGEIVHENLVADVTNATYHAVEECSSKVRSMTDRCAKTYQFAICLMHTNNTDLISQL</sequence>
<evidence type="ECO:0000256" key="1">
    <source>
        <dbReference type="SAM" id="SignalP"/>
    </source>
</evidence>
<evidence type="ECO:0000313" key="2">
    <source>
        <dbReference type="EMBL" id="KAK5640230.1"/>
    </source>
</evidence>
<comment type="caution">
    <text evidence="2">The sequence shown here is derived from an EMBL/GenBank/DDBJ whole genome shotgun (WGS) entry which is preliminary data.</text>
</comment>
<feature type="signal peptide" evidence="1">
    <location>
        <begin position="1"/>
        <end position="20"/>
    </location>
</feature>
<feature type="chain" id="PRO_5043003053" evidence="1">
    <location>
        <begin position="21"/>
        <end position="145"/>
    </location>
</feature>
<dbReference type="Gene3D" id="1.10.238.20">
    <property type="entry name" value="Pheromone/general odorant binding protein domain"/>
    <property type="match status" value="1"/>
</dbReference>
<dbReference type="InterPro" id="IPR036728">
    <property type="entry name" value="PBP_GOBP_sf"/>
</dbReference>
<evidence type="ECO:0000313" key="3">
    <source>
        <dbReference type="Proteomes" id="UP001329430"/>
    </source>
</evidence>
<keyword evidence="1" id="KW-0732">Signal</keyword>
<reference evidence="2 3" key="1">
    <citation type="journal article" date="2024" name="Insects">
        <title>An Improved Chromosome-Level Genome Assembly of the Firefly Pyrocoelia pectoralis.</title>
        <authorList>
            <person name="Fu X."/>
            <person name="Meyer-Rochow V.B."/>
            <person name="Ballantyne L."/>
            <person name="Zhu X."/>
        </authorList>
    </citation>
    <scope>NUCLEOTIDE SEQUENCE [LARGE SCALE GENOMIC DNA]</scope>
    <source>
        <strain evidence="2">XCY_ONT2</strain>
    </source>
</reference>
<dbReference type="Pfam" id="PF01395">
    <property type="entry name" value="PBP_GOBP"/>
    <property type="match status" value="1"/>
</dbReference>
<dbReference type="Proteomes" id="UP001329430">
    <property type="component" value="Chromosome 8"/>
</dbReference>
<keyword evidence="3" id="KW-1185">Reference proteome</keyword>
<gene>
    <name evidence="2" type="ORF">RI129_011041</name>
</gene>
<dbReference type="SUPFAM" id="SSF47565">
    <property type="entry name" value="Insect pheromone/odorant-binding proteins"/>
    <property type="match status" value="1"/>
</dbReference>
<dbReference type="AlphaFoldDB" id="A0AAN7V081"/>